<protein>
    <submittedName>
        <fullName evidence="4">Response regulator</fullName>
    </submittedName>
</protein>
<evidence type="ECO:0000259" key="3">
    <source>
        <dbReference type="PROSITE" id="PS50110"/>
    </source>
</evidence>
<dbReference type="PANTHER" id="PTHR45339:SF3">
    <property type="entry name" value="HISTIDINE KINASE"/>
    <property type="match status" value="1"/>
</dbReference>
<feature type="domain" description="Response regulatory" evidence="3">
    <location>
        <begin position="51"/>
        <end position="150"/>
    </location>
</feature>
<dbReference type="EMBL" id="CP120678">
    <property type="protein sequence ID" value="WIW70787.1"/>
    <property type="molecule type" value="Genomic_DNA"/>
</dbReference>
<name>A0A9Y2ER54_9FIRM</name>
<dbReference type="GO" id="GO:0000160">
    <property type="term" value="P:phosphorelay signal transduction system"/>
    <property type="evidence" value="ECO:0007669"/>
    <property type="project" value="InterPro"/>
</dbReference>
<dbReference type="PANTHER" id="PTHR45339">
    <property type="entry name" value="HYBRID SIGNAL TRANSDUCTION HISTIDINE KINASE J"/>
    <property type="match status" value="1"/>
</dbReference>
<dbReference type="Proteomes" id="UP001243623">
    <property type="component" value="Chromosome"/>
</dbReference>
<dbReference type="Gene3D" id="3.40.50.2300">
    <property type="match status" value="1"/>
</dbReference>
<organism evidence="4 5">
    <name type="scientific">Selenobaculum gibii</name>
    <dbReference type="NCBI Taxonomy" id="3054208"/>
    <lineage>
        <taxon>Bacteria</taxon>
        <taxon>Bacillati</taxon>
        <taxon>Bacillota</taxon>
        <taxon>Negativicutes</taxon>
        <taxon>Selenomonadales</taxon>
        <taxon>Selenomonadaceae</taxon>
        <taxon>Selenobaculum</taxon>
    </lineage>
</organism>
<dbReference type="CDD" id="cd17546">
    <property type="entry name" value="REC_hyHK_CKI1_RcsC-like"/>
    <property type="match status" value="1"/>
</dbReference>
<evidence type="ECO:0000256" key="1">
    <source>
        <dbReference type="ARBA" id="ARBA00022553"/>
    </source>
</evidence>
<dbReference type="KEGG" id="sgbi:P3F81_00190"/>
<dbReference type="SMART" id="SM00448">
    <property type="entry name" value="REC"/>
    <property type="match status" value="1"/>
</dbReference>
<dbReference type="InterPro" id="IPR011006">
    <property type="entry name" value="CheY-like_superfamily"/>
</dbReference>
<dbReference type="PROSITE" id="PS50110">
    <property type="entry name" value="RESPONSE_REGULATORY"/>
    <property type="match status" value="1"/>
</dbReference>
<proteinExistence type="predicted"/>
<evidence type="ECO:0000313" key="4">
    <source>
        <dbReference type="EMBL" id="WIW70787.1"/>
    </source>
</evidence>
<dbReference type="InterPro" id="IPR001789">
    <property type="entry name" value="Sig_transdc_resp-reg_receiver"/>
</dbReference>
<gene>
    <name evidence="4" type="ORF">P3F81_00190</name>
</gene>
<dbReference type="Pfam" id="PF00072">
    <property type="entry name" value="Response_reg"/>
    <property type="match status" value="1"/>
</dbReference>
<accession>A0A9Y2ER54</accession>
<dbReference type="RefSeq" id="WP_309320505.1">
    <property type="nucleotide sequence ID" value="NZ_CP120678.1"/>
</dbReference>
<evidence type="ECO:0000313" key="5">
    <source>
        <dbReference type="Proteomes" id="UP001243623"/>
    </source>
</evidence>
<keyword evidence="5" id="KW-1185">Reference proteome</keyword>
<reference evidence="4" key="1">
    <citation type="submission" date="2023-03" db="EMBL/GenBank/DDBJ databases">
        <title>Selenobaculum gbiensis gen. nov. sp. nov., a new bacterium isolated from the gut microbiota of IBD patient.</title>
        <authorList>
            <person name="Yeo S."/>
            <person name="Park H."/>
            <person name="Huh C.S."/>
        </authorList>
    </citation>
    <scope>NUCLEOTIDE SEQUENCE</scope>
    <source>
        <strain evidence="4">ICN-92133</strain>
    </source>
</reference>
<sequence length="150" mass="16952">MLLNSKLEVISELDKGSTFWVDVNFKVVDKNIEYVSKENTVQHIPDYKGKRVLIVEDNDLNAEIIGSVLGLTKATLDYAVNGQEACILFELSLYHYYDAVFMDIMMPIMDGYTATMYIRNLACPDAKSILIIALSANAFEDDKKRSLIVE</sequence>
<dbReference type="AlphaFoldDB" id="A0A9Y2ER54"/>
<evidence type="ECO:0000256" key="2">
    <source>
        <dbReference type="PROSITE-ProRule" id="PRU00169"/>
    </source>
</evidence>
<dbReference type="SUPFAM" id="SSF52172">
    <property type="entry name" value="CheY-like"/>
    <property type="match status" value="1"/>
</dbReference>
<keyword evidence="1 2" id="KW-0597">Phosphoprotein</keyword>
<feature type="modified residue" description="4-aspartylphosphate" evidence="2">
    <location>
        <position position="103"/>
    </location>
</feature>